<accession>A0A0D2ACK7</accession>
<dbReference type="EMBL" id="KN847540">
    <property type="protein sequence ID" value="KIW04628.1"/>
    <property type="molecule type" value="Genomic_DNA"/>
</dbReference>
<dbReference type="AlphaFoldDB" id="A0A0D2ACK7"/>
<evidence type="ECO:0000313" key="1">
    <source>
        <dbReference type="EMBL" id="KIW04628.1"/>
    </source>
</evidence>
<dbReference type="RefSeq" id="XP_016214497.1">
    <property type="nucleotide sequence ID" value="XM_016357705.1"/>
</dbReference>
<dbReference type="Proteomes" id="UP000053259">
    <property type="component" value="Unassembled WGS sequence"/>
</dbReference>
<dbReference type="InParanoid" id="A0A0D2ACK7"/>
<dbReference type="VEuPathDB" id="FungiDB:PV09_04374"/>
<sequence>MCLPHQTAIEMETVTSRFNSSRREVDFDDALPPLSNGCGLFCMDLGESSCRSSYARKIITPCRGCRHLLGAFLFCRANGGTERQVVGVIGKPYFQKQMEVVFAANHGRIFLPQDHPK</sequence>
<gene>
    <name evidence="1" type="ORF">PV09_04374</name>
</gene>
<name>A0A0D2ACK7_9PEZI</name>
<evidence type="ECO:0000313" key="2">
    <source>
        <dbReference type="Proteomes" id="UP000053259"/>
    </source>
</evidence>
<proteinExistence type="predicted"/>
<dbReference type="GeneID" id="27312347"/>
<reference evidence="1 2" key="1">
    <citation type="submission" date="2015-01" db="EMBL/GenBank/DDBJ databases">
        <title>The Genome Sequence of Ochroconis gallopava CBS43764.</title>
        <authorList>
            <consortium name="The Broad Institute Genomics Platform"/>
            <person name="Cuomo C."/>
            <person name="de Hoog S."/>
            <person name="Gorbushina A."/>
            <person name="Stielow B."/>
            <person name="Teixiera M."/>
            <person name="Abouelleil A."/>
            <person name="Chapman S.B."/>
            <person name="Priest M."/>
            <person name="Young S.K."/>
            <person name="Wortman J."/>
            <person name="Nusbaum C."/>
            <person name="Birren B."/>
        </authorList>
    </citation>
    <scope>NUCLEOTIDE SEQUENCE [LARGE SCALE GENOMIC DNA]</scope>
    <source>
        <strain evidence="1 2">CBS 43764</strain>
    </source>
</reference>
<protein>
    <submittedName>
        <fullName evidence="1">Uncharacterized protein</fullName>
    </submittedName>
</protein>
<dbReference type="HOGENOM" id="CLU_2086646_0_0_1"/>
<organism evidence="1 2">
    <name type="scientific">Verruconis gallopava</name>
    <dbReference type="NCBI Taxonomy" id="253628"/>
    <lineage>
        <taxon>Eukaryota</taxon>
        <taxon>Fungi</taxon>
        <taxon>Dikarya</taxon>
        <taxon>Ascomycota</taxon>
        <taxon>Pezizomycotina</taxon>
        <taxon>Dothideomycetes</taxon>
        <taxon>Pleosporomycetidae</taxon>
        <taxon>Venturiales</taxon>
        <taxon>Sympoventuriaceae</taxon>
        <taxon>Verruconis</taxon>
    </lineage>
</organism>
<keyword evidence="2" id="KW-1185">Reference proteome</keyword>